<dbReference type="OrthoDB" id="2162994at2759"/>
<dbReference type="InterPro" id="IPR013088">
    <property type="entry name" value="Znf_NHR/GATA"/>
</dbReference>
<keyword evidence="2 4" id="KW-0863">Zinc-finger</keyword>
<evidence type="ECO:0000313" key="7">
    <source>
        <dbReference type="EMBL" id="KAG2179298.1"/>
    </source>
</evidence>
<gene>
    <name evidence="7" type="ORF">INT44_006143</name>
</gene>
<feature type="domain" description="GATA-type" evidence="6">
    <location>
        <begin position="403"/>
        <end position="438"/>
    </location>
</feature>
<dbReference type="SMART" id="SM00401">
    <property type="entry name" value="ZnF_GATA"/>
    <property type="match status" value="1"/>
</dbReference>
<keyword evidence="3" id="KW-0862">Zinc</keyword>
<comment type="caution">
    <text evidence="7">The sequence shown here is derived from an EMBL/GenBank/DDBJ whole genome shotgun (WGS) entry which is preliminary data.</text>
</comment>
<dbReference type="EMBL" id="JAEPRA010000010">
    <property type="protein sequence ID" value="KAG2179298.1"/>
    <property type="molecule type" value="Genomic_DNA"/>
</dbReference>
<dbReference type="SUPFAM" id="SSF57716">
    <property type="entry name" value="Glucocorticoid receptor-like (DNA-binding domain)"/>
    <property type="match status" value="1"/>
</dbReference>
<keyword evidence="8" id="KW-1185">Reference proteome</keyword>
<dbReference type="PROSITE" id="PS50114">
    <property type="entry name" value="GATA_ZN_FINGER_2"/>
    <property type="match status" value="1"/>
</dbReference>
<dbReference type="PROSITE" id="PS00344">
    <property type="entry name" value="GATA_ZN_FINGER_1"/>
    <property type="match status" value="1"/>
</dbReference>
<dbReference type="Gene3D" id="3.30.50.10">
    <property type="entry name" value="Erythroid Transcription Factor GATA-1, subunit A"/>
    <property type="match status" value="1"/>
</dbReference>
<evidence type="ECO:0000256" key="4">
    <source>
        <dbReference type="PROSITE-ProRule" id="PRU00094"/>
    </source>
</evidence>
<dbReference type="Proteomes" id="UP000612746">
    <property type="component" value="Unassembled WGS sequence"/>
</dbReference>
<sequence length="522" mass="58418">MAARDRFFGKTFFDFVHPEEAVFARQDLSNFMQAHTLGGSVTRCRLKNVNDMQPPNAKNKIFSIGDAWLIVDVIMYVVTETLILAFFHCDTDGNDPRLQSKSLLRCGDYNYGMSEAEATLQTLRRHDVHSNVYQYSKSANPASQRIFQVLDNRTKQLLISWPEPQDGAPNSATYQVNYNKNVIASLFDTRTKSDTTMVNDCDTQDNGFSCIQKTCTSSCTSFQYGNTLKTVERVLITYGNIMFGLFQLSDSLSTKPLSSSGQTLSMHLSKPRDDRLVIPSLSASARTFPDPTKNTAVTSLLLSNNHNNTSTCTESYPYQPNHPIEKIGQADPSPRRHYVVGPDPSPLTGSPTSPQLLSTNLLIPYARRICNFPQLSPDALTASRNDQPRPSESYFRTNQPKNVFSAHTCESCGTDTSPEWRRGPSGHKTLCNACGLRYSRSIARQTKAARQRNDRPPNSVKNQETLSQKRPSQEEDAITLSPYLRQSRFQLPDERQSNTALALNSDFVQGSHRWPSPPSSKA</sequence>
<dbReference type="CDD" id="cd00202">
    <property type="entry name" value="ZnF_GATA"/>
    <property type="match status" value="1"/>
</dbReference>
<dbReference type="GO" id="GO:0008270">
    <property type="term" value="F:zinc ion binding"/>
    <property type="evidence" value="ECO:0007669"/>
    <property type="project" value="UniProtKB-KW"/>
</dbReference>
<keyword evidence="1" id="KW-0479">Metal-binding</keyword>
<proteinExistence type="predicted"/>
<dbReference type="PANTHER" id="PTHR47255">
    <property type="entry name" value="GATA TRANSCRIPTION FACTOR 22-RELATED"/>
    <property type="match status" value="1"/>
</dbReference>
<evidence type="ECO:0000256" key="5">
    <source>
        <dbReference type="SAM" id="MobiDB-lite"/>
    </source>
</evidence>
<accession>A0A8H7PSB7</accession>
<dbReference type="InterPro" id="IPR000679">
    <property type="entry name" value="Znf_GATA"/>
</dbReference>
<dbReference type="Pfam" id="PF00320">
    <property type="entry name" value="GATA"/>
    <property type="match status" value="1"/>
</dbReference>
<feature type="compositionally biased region" description="Polar residues" evidence="5">
    <location>
        <begin position="459"/>
        <end position="470"/>
    </location>
</feature>
<name>A0A8H7PSB7_9FUNG</name>
<evidence type="ECO:0000256" key="2">
    <source>
        <dbReference type="ARBA" id="ARBA00022771"/>
    </source>
</evidence>
<evidence type="ECO:0000256" key="3">
    <source>
        <dbReference type="ARBA" id="ARBA00022833"/>
    </source>
</evidence>
<dbReference type="AlphaFoldDB" id="A0A8H7PSB7"/>
<dbReference type="InterPro" id="IPR052138">
    <property type="entry name" value="GATA_ZnFinger_Domain"/>
</dbReference>
<protein>
    <recommendedName>
        <fullName evidence="6">GATA-type domain-containing protein</fullName>
    </recommendedName>
</protein>
<dbReference type="GO" id="GO:0006355">
    <property type="term" value="P:regulation of DNA-templated transcription"/>
    <property type="evidence" value="ECO:0007669"/>
    <property type="project" value="InterPro"/>
</dbReference>
<organism evidence="7 8">
    <name type="scientific">Umbelopsis vinacea</name>
    <dbReference type="NCBI Taxonomy" id="44442"/>
    <lineage>
        <taxon>Eukaryota</taxon>
        <taxon>Fungi</taxon>
        <taxon>Fungi incertae sedis</taxon>
        <taxon>Mucoromycota</taxon>
        <taxon>Mucoromycotina</taxon>
        <taxon>Umbelopsidomycetes</taxon>
        <taxon>Umbelopsidales</taxon>
        <taxon>Umbelopsidaceae</taxon>
        <taxon>Umbelopsis</taxon>
    </lineage>
</organism>
<reference evidence="7" key="1">
    <citation type="submission" date="2020-12" db="EMBL/GenBank/DDBJ databases">
        <title>Metabolic potential, ecology and presence of endohyphal bacteria is reflected in genomic diversity of Mucoromycotina.</title>
        <authorList>
            <person name="Muszewska A."/>
            <person name="Okrasinska A."/>
            <person name="Steczkiewicz K."/>
            <person name="Drgas O."/>
            <person name="Orlowska M."/>
            <person name="Perlinska-Lenart U."/>
            <person name="Aleksandrzak-Piekarczyk T."/>
            <person name="Szatraj K."/>
            <person name="Zielenkiewicz U."/>
            <person name="Pilsyk S."/>
            <person name="Malc E."/>
            <person name="Mieczkowski P."/>
            <person name="Kruszewska J.S."/>
            <person name="Biernat P."/>
            <person name="Pawlowska J."/>
        </authorList>
    </citation>
    <scope>NUCLEOTIDE SEQUENCE</scope>
    <source>
        <strain evidence="7">WA0000051536</strain>
    </source>
</reference>
<evidence type="ECO:0000256" key="1">
    <source>
        <dbReference type="ARBA" id="ARBA00022723"/>
    </source>
</evidence>
<feature type="region of interest" description="Disordered" evidence="5">
    <location>
        <begin position="503"/>
        <end position="522"/>
    </location>
</feature>
<dbReference type="PANTHER" id="PTHR47255:SF4">
    <property type="entry name" value="GATA ZINC FINGER DOMAIN-CONTAINING PROTEIN 12"/>
    <property type="match status" value="1"/>
</dbReference>
<dbReference type="GO" id="GO:0043565">
    <property type="term" value="F:sequence-specific DNA binding"/>
    <property type="evidence" value="ECO:0007669"/>
    <property type="project" value="InterPro"/>
</dbReference>
<feature type="region of interest" description="Disordered" evidence="5">
    <location>
        <begin position="445"/>
        <end position="476"/>
    </location>
</feature>
<evidence type="ECO:0000313" key="8">
    <source>
        <dbReference type="Proteomes" id="UP000612746"/>
    </source>
</evidence>
<evidence type="ECO:0000259" key="6">
    <source>
        <dbReference type="PROSITE" id="PS50114"/>
    </source>
</evidence>